<dbReference type="RefSeq" id="WP_150350954.1">
    <property type="nucleotide sequence ID" value="NZ_CP044081.1"/>
</dbReference>
<name>A0A5P2QU55_9RHOB</name>
<evidence type="ECO:0000313" key="2">
    <source>
        <dbReference type="Proteomes" id="UP000324507"/>
    </source>
</evidence>
<dbReference type="EMBL" id="CP044081">
    <property type="protein sequence ID" value="QEU09063.1"/>
    <property type="molecule type" value="Genomic_DNA"/>
</dbReference>
<accession>A0A5P2QU55</accession>
<dbReference type="AlphaFoldDB" id="A0A5P2QU55"/>
<gene>
    <name evidence="1" type="ORF">FOB51_14235</name>
</gene>
<sequence>MPAPTFDLTVQGTAPNQYTTEPDLENAINAALAALWTDLNGSKADIANSGKMFPSRASAVAAGQEVLRPALSQIITREDDTLAVRSASATADDPLFESYPQWGVVFRAASRALLDDKASLANSGKTFRSRADAVASGQGTLPASIGVVVTLESGVITWRVPFQSGDDPLFEASPFWGVVARVDVASALRDTGVITLANIGGTGDAITAEMPAAARRNGVAATSGTSIIEIIPPATNTGVAEPTLSIDGGAAVIIKSETGAALTAGQLLSGRSYLLRRRGGVWRIMSGAVSLSDMAAEAAARSAGDDGLAARADLADLRHASLQARTEGPRPPGDGVVVVADRNGKPLLGTMGDGTSYGLFKLNVSGAPGDSVSSLVEDAAGNVVLGFDEYGNFFPGIGKDDLNVTLAPTGAPGDYIIPLILNADGTVAFGIDVRDGSPFPAAGGSGGSAVAFVDPDNQGDAWNSIQTEDEHGEVIRYLSRQWRETWGYEKRGDITLAQTPNPAVGILAFGGGSSAVVRPIADGFPYHVVNEALVHPEDGQAASAGAAAWLEGEYAARRGLPTVVALTQVVGSTVEADALAGSAPREALKAKVASAREALALWGKELFVDRIGLSLLEGAPNTGQATADLHYAAVAASMRAEIADAAGQIPMPVVVVSQSAGTRTDGTSPVILAEGNLDWAHWSLGFVVATPRYPFALQAGSTAALTPQAAMLVSELEALAVTERLAGRDWYGPTMGAQASASGAVITVPFTSMTALTLRDPANHGFAVDGVTNGATVSSVAVNGKNVLITMSAAPAGALTVRYAWGETGDRGDGYPANRGALTDSWSQASRMVPGATLYRYARAGRAPVI</sequence>
<evidence type="ECO:0000313" key="1">
    <source>
        <dbReference type="EMBL" id="QEU09063.1"/>
    </source>
</evidence>
<protein>
    <submittedName>
        <fullName evidence="1">Uncharacterized protein</fullName>
    </submittedName>
</protein>
<proteinExistence type="predicted"/>
<dbReference type="Proteomes" id="UP000324507">
    <property type="component" value="Chromosome"/>
</dbReference>
<organism evidence="1 2">
    <name type="scientific">Paracoccus yeei</name>
    <dbReference type="NCBI Taxonomy" id="147645"/>
    <lineage>
        <taxon>Bacteria</taxon>
        <taxon>Pseudomonadati</taxon>
        <taxon>Pseudomonadota</taxon>
        <taxon>Alphaproteobacteria</taxon>
        <taxon>Rhodobacterales</taxon>
        <taxon>Paracoccaceae</taxon>
        <taxon>Paracoccus</taxon>
    </lineage>
</organism>
<reference evidence="1 2" key="1">
    <citation type="submission" date="2019-09" db="EMBL/GenBank/DDBJ databases">
        <title>FDA dAtabase for Regulatory Grade micrObial Sequences (FDA-ARGOS): Supporting development and validation of Infectious Disease Dx tests.</title>
        <authorList>
            <person name="Sciortino C."/>
            <person name="Tallon L."/>
            <person name="Sadzewicz L."/>
            <person name="Vavikolanu K."/>
            <person name="Mehta A."/>
            <person name="Aluvathingal J."/>
            <person name="Nadendla S."/>
            <person name="Nandy P."/>
            <person name="Geyer C."/>
            <person name="Yan Y."/>
            <person name="Sichtig H."/>
        </authorList>
    </citation>
    <scope>NUCLEOTIDE SEQUENCE [LARGE SCALE GENOMIC DNA]</scope>
    <source>
        <strain evidence="1 2">FDAARGOS_643</strain>
    </source>
</reference>